<protein>
    <submittedName>
        <fullName evidence="1">10542_t:CDS:1</fullName>
    </submittedName>
</protein>
<dbReference type="Proteomes" id="UP000789525">
    <property type="component" value="Unassembled WGS sequence"/>
</dbReference>
<feature type="non-terminal residue" evidence="1">
    <location>
        <position position="1"/>
    </location>
</feature>
<accession>A0ACA9MJ55</accession>
<evidence type="ECO:0000313" key="2">
    <source>
        <dbReference type="Proteomes" id="UP000789525"/>
    </source>
</evidence>
<comment type="caution">
    <text evidence="1">The sequence shown here is derived from an EMBL/GenBank/DDBJ whole genome shotgun (WGS) entry which is preliminary data.</text>
</comment>
<organism evidence="1 2">
    <name type="scientific">Acaulospora colombiana</name>
    <dbReference type="NCBI Taxonomy" id="27376"/>
    <lineage>
        <taxon>Eukaryota</taxon>
        <taxon>Fungi</taxon>
        <taxon>Fungi incertae sedis</taxon>
        <taxon>Mucoromycota</taxon>
        <taxon>Glomeromycotina</taxon>
        <taxon>Glomeromycetes</taxon>
        <taxon>Diversisporales</taxon>
        <taxon>Acaulosporaceae</taxon>
        <taxon>Acaulospora</taxon>
    </lineage>
</organism>
<dbReference type="EMBL" id="CAJVPT010012998">
    <property type="protein sequence ID" value="CAG8592323.1"/>
    <property type="molecule type" value="Genomic_DNA"/>
</dbReference>
<evidence type="ECO:0000313" key="1">
    <source>
        <dbReference type="EMBL" id="CAG8592323.1"/>
    </source>
</evidence>
<sequence>LPLYRDLLMALGICSVSKKSCNYILQKGKGNAICIVIGGAAESLMTKVEQPSMEKVLEVHALYIEELKRSAPSNELLHPVILTNPHFRIWEKYKDQYARQRTKDLRII</sequence>
<gene>
    <name evidence="1" type="ORF">ACOLOM_LOCUS6369</name>
</gene>
<keyword evidence="2" id="KW-1185">Reference proteome</keyword>
<proteinExistence type="predicted"/>
<name>A0ACA9MJ55_9GLOM</name>
<reference evidence="1" key="1">
    <citation type="submission" date="2021-06" db="EMBL/GenBank/DDBJ databases">
        <authorList>
            <person name="Kallberg Y."/>
            <person name="Tangrot J."/>
            <person name="Rosling A."/>
        </authorList>
    </citation>
    <scope>NUCLEOTIDE SEQUENCE</scope>
    <source>
        <strain evidence="1">CL356</strain>
    </source>
</reference>